<dbReference type="InterPro" id="IPR030392">
    <property type="entry name" value="S74_ICA"/>
</dbReference>
<dbReference type="PANTHER" id="PTHR24023:SF1082">
    <property type="entry name" value="COLLAGEN TRIPLE HELIX REPEAT"/>
    <property type="match status" value="1"/>
</dbReference>
<dbReference type="RefSeq" id="WP_012402730.1">
    <property type="nucleotide sequence ID" value="NC_010623.1"/>
</dbReference>
<dbReference type="PROSITE" id="PS51688">
    <property type="entry name" value="ICA"/>
    <property type="match status" value="1"/>
</dbReference>
<dbReference type="InterPro" id="IPR008160">
    <property type="entry name" value="Collagen"/>
</dbReference>
<dbReference type="EMBL" id="CP001044">
    <property type="protein sequence ID" value="ACC72557.1"/>
    <property type="molecule type" value="Genomic_DNA"/>
</dbReference>
<feature type="region of interest" description="Disordered" evidence="1">
    <location>
        <begin position="526"/>
        <end position="549"/>
    </location>
</feature>
<evidence type="ECO:0000313" key="4">
    <source>
        <dbReference type="Proteomes" id="UP000001192"/>
    </source>
</evidence>
<reference evidence="4" key="1">
    <citation type="journal article" date="2014" name="Stand. Genomic Sci.">
        <title>Complete genome sequence of Burkholderia phymatum STM815(T), a broad host range and efficient nitrogen-fixing symbiont of Mimosa species.</title>
        <authorList>
            <person name="Moulin L."/>
            <person name="Klonowska A."/>
            <person name="Caroline B."/>
            <person name="Booth K."/>
            <person name="Vriezen J.A."/>
            <person name="Melkonian R."/>
            <person name="James E.K."/>
            <person name="Young J.P."/>
            <person name="Bena G."/>
            <person name="Hauser L."/>
            <person name="Land M."/>
            <person name="Kyrpides N."/>
            <person name="Bruce D."/>
            <person name="Chain P."/>
            <person name="Copeland A."/>
            <person name="Pitluck S."/>
            <person name="Woyke T."/>
            <person name="Lizotte-Waniewski M."/>
            <person name="Bristow J."/>
            <person name="Riley M."/>
        </authorList>
    </citation>
    <scope>NUCLEOTIDE SEQUENCE [LARGE SCALE GENOMIC DNA]</scope>
    <source>
        <strain evidence="4">DSM 17167 / CIP 108236 / LMG 21445 / STM815</strain>
    </source>
</reference>
<feature type="compositionally biased region" description="Low complexity" evidence="1">
    <location>
        <begin position="83"/>
        <end position="123"/>
    </location>
</feature>
<dbReference type="InterPro" id="IPR050149">
    <property type="entry name" value="Collagen_superfamily"/>
</dbReference>
<feature type="compositionally biased region" description="Low complexity" evidence="1">
    <location>
        <begin position="66"/>
        <end position="75"/>
    </location>
</feature>
<gene>
    <name evidence="3" type="ordered locus">Bphy_3403</name>
</gene>
<dbReference type="HOGENOM" id="CLU_468270_0_0_4"/>
<dbReference type="GO" id="GO:0005615">
    <property type="term" value="C:extracellular space"/>
    <property type="evidence" value="ECO:0007669"/>
    <property type="project" value="TreeGrafter"/>
</dbReference>
<dbReference type="PANTHER" id="PTHR24023">
    <property type="entry name" value="COLLAGEN ALPHA"/>
    <property type="match status" value="1"/>
</dbReference>
<sequence length="582" mass="58553">MSTPTVEIIDVVAIDAERMTVAVTVDIEPEEVDITDVEAANAILIEIIEQSNRSGPPGPIGPQGPAGPQGVQGIAGNDGKDGATGPAGARGPAGPQGDAGPQGVAGPAGTTGPQGATGPAGPRGDPGVAGPQGAQGLKGDQGPKGDAGPQGPAGATGSQGPAGAMGLTGPQGAKGDPGPVGPMGPEGDTGPAGDQGPEGDTGAQGPQGATGSQGPAGPVGQTGPQGVKGDTGATGEQGPKGDTGAQGPQGPVGPAADTSTFVQKSGDTMTGQLRIAPASGDASLLLNAQGSNLPRIYFQKGGAGPSMLYDGTSIGFANATLNAWNMAINDSGSVSFRNTVNINNGTDLWLSAQSGSYSGRLMLNANGYAPFLRSNGANGNIEVVNSANSAVNFTIWDDGHVTARGNVYASSAFLQTNGDVNGSQWVGGWLSAGINNICMTRTTGNTYKIGWDGGAGNLNFYVDGTFIAYLHSNASDSALKANVEEVTPDSLTLIEQIDFCSYDIAGRHVDMGIIAQQLQTITPRWAYKPPTPDTPEPYYGDPEPQPYTPSPLAYDRDALLFDALRAVQQLSARVTQLEAMRP</sequence>
<evidence type="ECO:0000256" key="1">
    <source>
        <dbReference type="SAM" id="MobiDB-lite"/>
    </source>
</evidence>
<feature type="region of interest" description="Disordered" evidence="1">
    <location>
        <begin position="50"/>
        <end position="262"/>
    </location>
</feature>
<feature type="domain" description="Peptidase S74" evidence="2">
    <location>
        <begin position="475"/>
        <end position="581"/>
    </location>
</feature>
<accession>B2JL28</accession>
<dbReference type="GO" id="GO:0031012">
    <property type="term" value="C:extracellular matrix"/>
    <property type="evidence" value="ECO:0007669"/>
    <property type="project" value="TreeGrafter"/>
</dbReference>
<dbReference type="GO" id="GO:0030020">
    <property type="term" value="F:extracellular matrix structural constituent conferring tensile strength"/>
    <property type="evidence" value="ECO:0007669"/>
    <property type="project" value="TreeGrafter"/>
</dbReference>
<organism evidence="3 4">
    <name type="scientific">Paraburkholderia phymatum (strain DSM 17167 / CIP 108236 / LMG 21445 / STM815)</name>
    <name type="common">Burkholderia phymatum</name>
    <dbReference type="NCBI Taxonomy" id="391038"/>
    <lineage>
        <taxon>Bacteria</taxon>
        <taxon>Pseudomonadati</taxon>
        <taxon>Pseudomonadota</taxon>
        <taxon>Betaproteobacteria</taxon>
        <taxon>Burkholderiales</taxon>
        <taxon>Burkholderiaceae</taxon>
        <taxon>Paraburkholderia</taxon>
    </lineage>
</organism>
<dbReference type="Pfam" id="PF01391">
    <property type="entry name" value="Collagen"/>
    <property type="match status" value="2"/>
</dbReference>
<feature type="compositionally biased region" description="Low complexity" evidence="1">
    <location>
        <begin position="245"/>
        <end position="256"/>
    </location>
</feature>
<proteinExistence type="predicted"/>
<dbReference type="Pfam" id="PF13884">
    <property type="entry name" value="Peptidase_S74"/>
    <property type="match status" value="1"/>
</dbReference>
<dbReference type="KEGG" id="bph:Bphy_3403"/>
<dbReference type="GO" id="GO:0030198">
    <property type="term" value="P:extracellular matrix organization"/>
    <property type="evidence" value="ECO:0007669"/>
    <property type="project" value="TreeGrafter"/>
</dbReference>
<evidence type="ECO:0000259" key="2">
    <source>
        <dbReference type="PROSITE" id="PS51688"/>
    </source>
</evidence>
<dbReference type="STRING" id="391038.Bphy_3403"/>
<keyword evidence="3" id="KW-0176">Collagen</keyword>
<protein>
    <submittedName>
        <fullName evidence="3">Collagen triple helix repeat</fullName>
    </submittedName>
</protein>
<name>B2JL28_PARP8</name>
<dbReference type="Proteomes" id="UP000001192">
    <property type="component" value="Chromosome 2"/>
</dbReference>
<keyword evidence="4" id="KW-1185">Reference proteome</keyword>
<dbReference type="AlphaFoldDB" id="B2JL28"/>
<dbReference type="eggNOG" id="COG5164">
    <property type="taxonomic scope" value="Bacteria"/>
</dbReference>
<dbReference type="OrthoDB" id="8613813at2"/>
<evidence type="ECO:0000313" key="3">
    <source>
        <dbReference type="EMBL" id="ACC72557.1"/>
    </source>
</evidence>